<dbReference type="SUPFAM" id="SSF53850">
    <property type="entry name" value="Periplasmic binding protein-like II"/>
    <property type="match status" value="1"/>
</dbReference>
<evidence type="ECO:0000259" key="2">
    <source>
        <dbReference type="Pfam" id="PF09084"/>
    </source>
</evidence>
<dbReference type="RefSeq" id="WP_285674268.1">
    <property type="nucleotide sequence ID" value="NZ_BSYI01000049.1"/>
</dbReference>
<feature type="chain" id="PRO_5045041328" evidence="1">
    <location>
        <begin position="23"/>
        <end position="328"/>
    </location>
</feature>
<accession>A0ABQ6LSJ5</accession>
<keyword evidence="1" id="KW-0732">Signal</keyword>
<reference evidence="3 4" key="1">
    <citation type="submission" date="2023-04" db="EMBL/GenBank/DDBJ databases">
        <title>Marinoamorphus aggregata gen. nov., sp. Nov., isolate from tissue of brittle star Ophioplocus japonicus.</title>
        <authorList>
            <person name="Kawano K."/>
            <person name="Sawayama S."/>
            <person name="Nakagawa S."/>
        </authorList>
    </citation>
    <scope>NUCLEOTIDE SEQUENCE [LARGE SCALE GENOMIC DNA]</scope>
    <source>
        <strain evidence="3 4">NKW23</strain>
    </source>
</reference>
<feature type="domain" description="SsuA/THI5-like" evidence="2">
    <location>
        <begin position="37"/>
        <end position="246"/>
    </location>
</feature>
<dbReference type="InterPro" id="IPR027939">
    <property type="entry name" value="NMT1/THI5"/>
</dbReference>
<gene>
    <name evidence="3" type="ORF">LNKW23_42620</name>
</gene>
<dbReference type="PANTHER" id="PTHR31528">
    <property type="entry name" value="4-AMINO-5-HYDROXYMETHYL-2-METHYLPYRIMIDINE PHOSPHATE SYNTHASE THI11-RELATED"/>
    <property type="match status" value="1"/>
</dbReference>
<protein>
    <submittedName>
        <fullName evidence="3">ABC transporter substrate-binding protein</fullName>
    </submittedName>
</protein>
<evidence type="ECO:0000313" key="4">
    <source>
        <dbReference type="Proteomes" id="UP001239909"/>
    </source>
</evidence>
<dbReference type="PANTHER" id="PTHR31528:SF3">
    <property type="entry name" value="THIAMINE BIOSYNTHESIS PROTEIN HI_0357-RELATED"/>
    <property type="match status" value="1"/>
</dbReference>
<comment type="caution">
    <text evidence="3">The sequence shown here is derived from an EMBL/GenBank/DDBJ whole genome shotgun (WGS) entry which is preliminary data.</text>
</comment>
<evidence type="ECO:0000256" key="1">
    <source>
        <dbReference type="SAM" id="SignalP"/>
    </source>
</evidence>
<keyword evidence="4" id="KW-1185">Reference proteome</keyword>
<proteinExistence type="predicted"/>
<dbReference type="InterPro" id="IPR015168">
    <property type="entry name" value="SsuA/THI5"/>
</dbReference>
<dbReference type="Pfam" id="PF09084">
    <property type="entry name" value="NMT1"/>
    <property type="match status" value="1"/>
</dbReference>
<name>A0ABQ6LSJ5_9RHOB</name>
<organism evidence="3 4">
    <name type="scientific">Paralimibaculum aggregatum</name>
    <dbReference type="NCBI Taxonomy" id="3036245"/>
    <lineage>
        <taxon>Bacteria</taxon>
        <taxon>Pseudomonadati</taxon>
        <taxon>Pseudomonadota</taxon>
        <taxon>Alphaproteobacteria</taxon>
        <taxon>Rhodobacterales</taxon>
        <taxon>Paracoccaceae</taxon>
        <taxon>Paralimibaculum</taxon>
    </lineage>
</organism>
<evidence type="ECO:0000313" key="3">
    <source>
        <dbReference type="EMBL" id="GMG85046.1"/>
    </source>
</evidence>
<feature type="signal peptide" evidence="1">
    <location>
        <begin position="1"/>
        <end position="22"/>
    </location>
</feature>
<dbReference type="Gene3D" id="3.40.190.10">
    <property type="entry name" value="Periplasmic binding protein-like II"/>
    <property type="match status" value="2"/>
</dbReference>
<dbReference type="EMBL" id="BSYI01000049">
    <property type="protein sequence ID" value="GMG85046.1"/>
    <property type="molecule type" value="Genomic_DNA"/>
</dbReference>
<sequence length="328" mass="34829">MKRITGTAAALAALLTAGGAAAAEEISLQLNWTAGGDHAPVYYAQAQGWYADAGVELEIRQGTGSGAAATALEVGQADMAIIDTPTALQFLAKGAPFTGVFVAYNDNAAGLYWKKSSGISGVQDFAGKKIGAPAFDATRQMWQPAAKALGIDPDTVEWVNLQPTGKVAALQSGAVDVTTHFYSVHFIYEDIFGDDLGYALLRDHGMNTYSLAYYASDRVLAEKQDAVRAVVQVTQRAFAFCLETPEPCTEALSSAVSMKTSDAERQFEYAARVMPGTGQALPVGAWDMDRIASDYGVVQEAYGLPDFDVTARFSNAFIDESVAYPPAD</sequence>
<dbReference type="Proteomes" id="UP001239909">
    <property type="component" value="Unassembled WGS sequence"/>
</dbReference>